<protein>
    <submittedName>
        <fullName evidence="3">Phosphodiester glycosidase family protein</fullName>
    </submittedName>
</protein>
<evidence type="ECO:0000259" key="2">
    <source>
        <dbReference type="Pfam" id="PF09992"/>
    </source>
</evidence>
<dbReference type="PANTHER" id="PTHR40446">
    <property type="entry name" value="N-ACETYLGLUCOSAMINE-1-PHOSPHODIESTER ALPHA-N-ACETYLGLUCOSAMINIDASE"/>
    <property type="match status" value="1"/>
</dbReference>
<reference evidence="3 4" key="1">
    <citation type="submission" date="2020-02" db="EMBL/GenBank/DDBJ databases">
        <title>Draft genome sequence of two Spirosoma agri KCTC 52727 and Spirosoma terrae KCTC 52035.</title>
        <authorList>
            <person name="Rojas J."/>
            <person name="Ambika Manirajan B."/>
            <person name="Suarez C."/>
            <person name="Ratering S."/>
            <person name="Schnell S."/>
        </authorList>
    </citation>
    <scope>NUCLEOTIDE SEQUENCE [LARGE SCALE GENOMIC DNA]</scope>
    <source>
        <strain evidence="3 4">KCTC 52035</strain>
    </source>
</reference>
<comment type="caution">
    <text evidence="3">The sequence shown here is derived from an EMBL/GenBank/DDBJ whole genome shotgun (WGS) entry which is preliminary data.</text>
</comment>
<dbReference type="Proteomes" id="UP000474175">
    <property type="component" value="Unassembled WGS sequence"/>
</dbReference>
<dbReference type="GO" id="GO:0016798">
    <property type="term" value="F:hydrolase activity, acting on glycosyl bonds"/>
    <property type="evidence" value="ECO:0007669"/>
    <property type="project" value="UniProtKB-KW"/>
</dbReference>
<sequence length="284" mass="31511">MRTFLLLLLTFAGFSLNAQPLSDSVQVQKASWRTRQIKKRVVWKETHFDNLFGSKQNINLIVVKNRRSTPVISFASAGDSLKPTSWFGKKFNATVALNGTFFDVKNGGSVDLIKVDGHLMDTTRLSEKGLVEHQQAAIVIHKNRVQIVYGGNKPGWDRQLPADNVMTTGPLLLKDGQPHPLQKNAFNDNRHPRTCLCLGPRKQLIMATVDGRNANAQGMNLHELTSLMRWLGCRDAINLDGGGSTTLWISSVGEGSNGVVNYPSDSKQWIHTGERPVSNVMIIR</sequence>
<dbReference type="AlphaFoldDB" id="A0A6L9L441"/>
<name>A0A6L9L441_9BACT</name>
<dbReference type="EMBL" id="JAAFZH010000001">
    <property type="protein sequence ID" value="NDU93593.1"/>
    <property type="molecule type" value="Genomic_DNA"/>
</dbReference>
<evidence type="ECO:0000313" key="3">
    <source>
        <dbReference type="EMBL" id="NDU93593.1"/>
    </source>
</evidence>
<evidence type="ECO:0000256" key="1">
    <source>
        <dbReference type="SAM" id="SignalP"/>
    </source>
</evidence>
<dbReference type="InterPro" id="IPR018711">
    <property type="entry name" value="NAGPA"/>
</dbReference>
<keyword evidence="4" id="KW-1185">Reference proteome</keyword>
<accession>A0A6L9L441</accession>
<dbReference type="PANTHER" id="PTHR40446:SF2">
    <property type="entry name" value="N-ACETYLGLUCOSAMINE-1-PHOSPHODIESTER ALPHA-N-ACETYLGLUCOSAMINIDASE"/>
    <property type="match status" value="1"/>
</dbReference>
<evidence type="ECO:0000313" key="4">
    <source>
        <dbReference type="Proteomes" id="UP000474175"/>
    </source>
</evidence>
<dbReference type="Pfam" id="PF09992">
    <property type="entry name" value="NAGPA"/>
    <property type="match status" value="1"/>
</dbReference>
<proteinExistence type="predicted"/>
<organism evidence="3 4">
    <name type="scientific">Spirosoma terrae</name>
    <dbReference type="NCBI Taxonomy" id="1968276"/>
    <lineage>
        <taxon>Bacteria</taxon>
        <taxon>Pseudomonadati</taxon>
        <taxon>Bacteroidota</taxon>
        <taxon>Cytophagia</taxon>
        <taxon>Cytophagales</taxon>
        <taxon>Cytophagaceae</taxon>
        <taxon>Spirosoma</taxon>
    </lineage>
</organism>
<keyword evidence="3" id="KW-0326">Glycosidase</keyword>
<keyword evidence="1" id="KW-0732">Signal</keyword>
<feature type="chain" id="PRO_5026683872" evidence="1">
    <location>
        <begin position="19"/>
        <end position="284"/>
    </location>
</feature>
<feature type="signal peptide" evidence="1">
    <location>
        <begin position="1"/>
        <end position="18"/>
    </location>
</feature>
<keyword evidence="3" id="KW-0378">Hydrolase</keyword>
<feature type="domain" description="Phosphodiester glycosidase" evidence="2">
    <location>
        <begin position="92"/>
        <end position="283"/>
    </location>
</feature>
<gene>
    <name evidence="3" type="ORF">GK108_01800</name>
</gene>